<comment type="caution">
    <text evidence="3">Lacks conserved residue(s) required for the propagation of feature annotation.</text>
</comment>
<evidence type="ECO:0000259" key="5">
    <source>
        <dbReference type="PROSITE" id="PS50921"/>
    </source>
</evidence>
<evidence type="ECO:0000256" key="1">
    <source>
        <dbReference type="ARBA" id="ARBA00018672"/>
    </source>
</evidence>
<proteinExistence type="predicted"/>
<dbReference type="GO" id="GO:0000160">
    <property type="term" value="P:phosphorelay signal transduction system"/>
    <property type="evidence" value="ECO:0007669"/>
    <property type="project" value="InterPro"/>
</dbReference>
<dbReference type="InterPro" id="IPR008327">
    <property type="entry name" value="Sig_transdc_resp-reg_antiterm"/>
</dbReference>
<dbReference type="AlphaFoldDB" id="A0A9D1SZY8"/>
<evidence type="ECO:0000313" key="6">
    <source>
        <dbReference type="EMBL" id="HIV02829.1"/>
    </source>
</evidence>
<gene>
    <name evidence="6" type="ORF">IAC74_04585</name>
</gene>
<evidence type="ECO:0000256" key="3">
    <source>
        <dbReference type="PROSITE-ProRule" id="PRU00169"/>
    </source>
</evidence>
<dbReference type="SMART" id="SM01012">
    <property type="entry name" value="ANTAR"/>
    <property type="match status" value="1"/>
</dbReference>
<dbReference type="SMART" id="SM00448">
    <property type="entry name" value="REC"/>
    <property type="match status" value="1"/>
</dbReference>
<comment type="function">
    <text evidence="2">May play the central regulatory role in sporulation. It may be an element of the effector pathway responsible for the activation of sporulation genes in response to nutritional stress. Spo0A may act in concert with spo0H (a sigma factor) to control the expression of some genes that are critical to the sporulation process.</text>
</comment>
<reference evidence="6" key="1">
    <citation type="submission" date="2020-10" db="EMBL/GenBank/DDBJ databases">
        <authorList>
            <person name="Gilroy R."/>
        </authorList>
    </citation>
    <scope>NUCLEOTIDE SEQUENCE</scope>
    <source>
        <strain evidence="6">4920</strain>
    </source>
</reference>
<comment type="caution">
    <text evidence="6">The sequence shown here is derived from an EMBL/GenBank/DDBJ whole genome shotgun (WGS) entry which is preliminary data.</text>
</comment>
<protein>
    <recommendedName>
        <fullName evidence="1">Stage 0 sporulation protein A homolog</fullName>
    </recommendedName>
</protein>
<evidence type="ECO:0000313" key="7">
    <source>
        <dbReference type="Proteomes" id="UP000886743"/>
    </source>
</evidence>
<feature type="domain" description="Response regulatory" evidence="4">
    <location>
        <begin position="3"/>
        <end position="117"/>
    </location>
</feature>
<evidence type="ECO:0000256" key="2">
    <source>
        <dbReference type="ARBA" id="ARBA00024867"/>
    </source>
</evidence>
<dbReference type="InterPro" id="IPR001789">
    <property type="entry name" value="Sig_transdc_resp-reg_receiver"/>
</dbReference>
<dbReference type="GO" id="GO:0003723">
    <property type="term" value="F:RNA binding"/>
    <property type="evidence" value="ECO:0007669"/>
    <property type="project" value="InterPro"/>
</dbReference>
<dbReference type="PROSITE" id="PS50921">
    <property type="entry name" value="ANTAR"/>
    <property type="match status" value="1"/>
</dbReference>
<feature type="domain" description="ANTAR" evidence="5">
    <location>
        <begin position="123"/>
        <end position="184"/>
    </location>
</feature>
<dbReference type="InterPro" id="IPR011006">
    <property type="entry name" value="CheY-like_superfamily"/>
</dbReference>
<dbReference type="PIRSF" id="PIRSF036382">
    <property type="entry name" value="RR_antiterm"/>
    <property type="match status" value="1"/>
</dbReference>
<dbReference type="InterPro" id="IPR036388">
    <property type="entry name" value="WH-like_DNA-bd_sf"/>
</dbReference>
<dbReference type="SUPFAM" id="SSF52172">
    <property type="entry name" value="CheY-like"/>
    <property type="match status" value="1"/>
</dbReference>
<dbReference type="Pfam" id="PF03861">
    <property type="entry name" value="ANTAR"/>
    <property type="match status" value="1"/>
</dbReference>
<accession>A0A9D1SZY8</accession>
<name>A0A9D1SZY8_9FIRM</name>
<dbReference type="Gene3D" id="1.10.10.10">
    <property type="entry name" value="Winged helix-like DNA-binding domain superfamily/Winged helix DNA-binding domain"/>
    <property type="match status" value="1"/>
</dbReference>
<evidence type="ECO:0000259" key="4">
    <source>
        <dbReference type="PROSITE" id="PS50110"/>
    </source>
</evidence>
<dbReference type="EMBL" id="DVOF01000132">
    <property type="protein sequence ID" value="HIV02829.1"/>
    <property type="molecule type" value="Genomic_DNA"/>
</dbReference>
<dbReference type="InterPro" id="IPR005561">
    <property type="entry name" value="ANTAR"/>
</dbReference>
<dbReference type="Gene3D" id="3.40.50.2300">
    <property type="match status" value="1"/>
</dbReference>
<sequence>MEHVLVVAGSEKAAKLLTSLLSTLEIGTITTVSSGSEARRLVNETDFDYIFINAPLPDEFGHELAASLSTKANASVMMLVKGEVADEVSSRVEESGVFVVPKPINRAFFFQAVRLTVTARRRLLGLRKENVKLQTKIEEIRLVDRAKCALIQYLNMTEQQAHRYIEKQAMDMRMTRKEVAQGILKTYES</sequence>
<dbReference type="PROSITE" id="PS50110">
    <property type="entry name" value="RESPONSE_REGULATORY"/>
    <property type="match status" value="1"/>
</dbReference>
<dbReference type="Proteomes" id="UP000886743">
    <property type="component" value="Unassembled WGS sequence"/>
</dbReference>
<reference evidence="6" key="2">
    <citation type="journal article" date="2021" name="PeerJ">
        <title>Extensive microbial diversity within the chicken gut microbiome revealed by metagenomics and culture.</title>
        <authorList>
            <person name="Gilroy R."/>
            <person name="Ravi A."/>
            <person name="Getino M."/>
            <person name="Pursley I."/>
            <person name="Horton D.L."/>
            <person name="Alikhan N.F."/>
            <person name="Baker D."/>
            <person name="Gharbi K."/>
            <person name="Hall N."/>
            <person name="Watson M."/>
            <person name="Adriaenssens E.M."/>
            <person name="Foster-Nyarko E."/>
            <person name="Jarju S."/>
            <person name="Secka A."/>
            <person name="Antonio M."/>
            <person name="Oren A."/>
            <person name="Chaudhuri R.R."/>
            <person name="La Ragione R."/>
            <person name="Hildebrand F."/>
            <person name="Pallen M.J."/>
        </authorList>
    </citation>
    <scope>NUCLEOTIDE SEQUENCE</scope>
    <source>
        <strain evidence="6">4920</strain>
    </source>
</reference>
<organism evidence="6 7">
    <name type="scientific">Candidatus Aphodoplasma excrementigallinarum</name>
    <dbReference type="NCBI Taxonomy" id="2840673"/>
    <lineage>
        <taxon>Bacteria</taxon>
        <taxon>Bacillati</taxon>
        <taxon>Bacillota</taxon>
        <taxon>Clostridia</taxon>
        <taxon>Eubacteriales</taxon>
        <taxon>Candidatus Aphodoplasma</taxon>
    </lineage>
</organism>
<dbReference type="Pfam" id="PF00072">
    <property type="entry name" value="Response_reg"/>
    <property type="match status" value="1"/>
</dbReference>